<dbReference type="PRINTS" id="PR00080">
    <property type="entry name" value="SDRFAMILY"/>
</dbReference>
<organism evidence="4 5">
    <name type="scientific">Kushneria aurantia</name>
    <dbReference type="NCBI Taxonomy" id="504092"/>
    <lineage>
        <taxon>Bacteria</taxon>
        <taxon>Pseudomonadati</taxon>
        <taxon>Pseudomonadota</taxon>
        <taxon>Gammaproteobacteria</taxon>
        <taxon>Oceanospirillales</taxon>
        <taxon>Halomonadaceae</taxon>
        <taxon>Kushneria</taxon>
    </lineage>
</organism>
<protein>
    <submittedName>
        <fullName evidence="4">Oxidoreductase</fullName>
    </submittedName>
</protein>
<sequence length="272" mass="29717">MRDNLKTIVITGVSSGLGRSIALEALARGHRVVGTLRQEEQRAEFEALEPGRSIGRLLDVTDHNAIQPFVEGIEREFGAIDVLLNNAGYGLQGVIEELDADAMRRQYDVNVFAPVALIQAVLPSMRRRRAGHIVNMVSMGGIIAFPNLGAYNSSKFAFLGLNESLTQEVASLGIKVTAIMPGVYRSDWASRSQARTESRIADYDPITSANPDVPWGDPAALGRVVLDAIEMNEPPEHLLVGPVALDLVRKRLAKWTTEIDRWEALSYADGEG</sequence>
<keyword evidence="2" id="KW-0560">Oxidoreductase</keyword>
<evidence type="ECO:0000313" key="5">
    <source>
        <dbReference type="Proteomes" id="UP001589814"/>
    </source>
</evidence>
<dbReference type="Pfam" id="PF00106">
    <property type="entry name" value="adh_short"/>
    <property type="match status" value="1"/>
</dbReference>
<evidence type="ECO:0000313" key="4">
    <source>
        <dbReference type="EMBL" id="MFC0267933.1"/>
    </source>
</evidence>
<comment type="caution">
    <text evidence="4">The sequence shown here is derived from an EMBL/GenBank/DDBJ whole genome shotgun (WGS) entry which is preliminary data.</text>
</comment>
<dbReference type="Proteomes" id="UP001589814">
    <property type="component" value="Unassembled WGS sequence"/>
</dbReference>
<proteinExistence type="inferred from homology"/>
<gene>
    <name evidence="4" type="ORF">ACFFHW_08030</name>
</gene>
<dbReference type="InterPro" id="IPR051911">
    <property type="entry name" value="SDR_oxidoreductase"/>
</dbReference>
<evidence type="ECO:0000256" key="3">
    <source>
        <dbReference type="RuleBase" id="RU000363"/>
    </source>
</evidence>
<keyword evidence="5" id="KW-1185">Reference proteome</keyword>
<dbReference type="InterPro" id="IPR002347">
    <property type="entry name" value="SDR_fam"/>
</dbReference>
<dbReference type="InterPro" id="IPR036291">
    <property type="entry name" value="NAD(P)-bd_dom_sf"/>
</dbReference>
<dbReference type="PRINTS" id="PR00081">
    <property type="entry name" value="GDHRDH"/>
</dbReference>
<dbReference type="SUPFAM" id="SSF51735">
    <property type="entry name" value="NAD(P)-binding Rossmann-fold domains"/>
    <property type="match status" value="1"/>
</dbReference>
<evidence type="ECO:0000256" key="1">
    <source>
        <dbReference type="ARBA" id="ARBA00006484"/>
    </source>
</evidence>
<evidence type="ECO:0000256" key="2">
    <source>
        <dbReference type="ARBA" id="ARBA00023002"/>
    </source>
</evidence>
<dbReference type="CDD" id="cd05374">
    <property type="entry name" value="17beta-HSD-like_SDR_c"/>
    <property type="match status" value="1"/>
</dbReference>
<dbReference type="EMBL" id="JBHLVX010000031">
    <property type="protein sequence ID" value="MFC0267933.1"/>
    <property type="molecule type" value="Genomic_DNA"/>
</dbReference>
<name>A0ABV6G2Q2_9GAMM</name>
<dbReference type="RefSeq" id="WP_019953028.1">
    <property type="nucleotide sequence ID" value="NZ_JBHLVX010000031.1"/>
</dbReference>
<reference evidence="4 5" key="1">
    <citation type="submission" date="2024-09" db="EMBL/GenBank/DDBJ databases">
        <authorList>
            <person name="Sun Q."/>
            <person name="Mori K."/>
        </authorList>
    </citation>
    <scope>NUCLEOTIDE SEQUENCE [LARGE SCALE GENOMIC DNA]</scope>
    <source>
        <strain evidence="4 5">CCM 7415</strain>
    </source>
</reference>
<dbReference type="NCBIfam" id="NF004824">
    <property type="entry name" value="PRK06180.1"/>
    <property type="match status" value="1"/>
</dbReference>
<dbReference type="PANTHER" id="PTHR43976:SF16">
    <property type="entry name" value="SHORT-CHAIN DEHYDROGENASE_REDUCTASE FAMILY PROTEIN"/>
    <property type="match status" value="1"/>
</dbReference>
<dbReference type="Gene3D" id="3.40.50.720">
    <property type="entry name" value="NAD(P)-binding Rossmann-like Domain"/>
    <property type="match status" value="1"/>
</dbReference>
<accession>A0ABV6G2Q2</accession>
<comment type="similarity">
    <text evidence="1 3">Belongs to the short-chain dehydrogenases/reductases (SDR) family.</text>
</comment>
<dbReference type="PANTHER" id="PTHR43976">
    <property type="entry name" value="SHORT CHAIN DEHYDROGENASE"/>
    <property type="match status" value="1"/>
</dbReference>